<comment type="function">
    <text evidence="8">Catalyzes the methylthiolation of an aspartic acid residue of ribosomal protein uS12.</text>
</comment>
<dbReference type="CDD" id="cd01335">
    <property type="entry name" value="Radical_SAM"/>
    <property type="match status" value="1"/>
</dbReference>
<dbReference type="SUPFAM" id="SSF102114">
    <property type="entry name" value="Radical SAM enzymes"/>
    <property type="match status" value="1"/>
</dbReference>
<keyword evidence="2 8" id="KW-0963">Cytoplasm</keyword>
<evidence type="ECO:0000256" key="7">
    <source>
        <dbReference type="ARBA" id="ARBA00023014"/>
    </source>
</evidence>
<feature type="binding site" evidence="8">
    <location>
        <position position="149"/>
    </location>
    <ligand>
        <name>[4Fe-4S] cluster</name>
        <dbReference type="ChEBI" id="CHEBI:49883"/>
        <label>2</label>
        <note>4Fe-4S-S-AdoMet</note>
    </ligand>
</feature>
<keyword evidence="11" id="KW-0687">Ribonucleoprotein</keyword>
<dbReference type="InterPro" id="IPR058240">
    <property type="entry name" value="rSAM_sf"/>
</dbReference>
<evidence type="ECO:0000256" key="5">
    <source>
        <dbReference type="ARBA" id="ARBA00022723"/>
    </source>
</evidence>
<feature type="domain" description="Radical SAM core" evidence="10">
    <location>
        <begin position="131"/>
        <end position="357"/>
    </location>
</feature>
<organism evidence="11 12">
    <name type="scientific">Campylobacter ureolyticus</name>
    <dbReference type="NCBI Taxonomy" id="827"/>
    <lineage>
        <taxon>Bacteria</taxon>
        <taxon>Pseudomonadati</taxon>
        <taxon>Campylobacterota</taxon>
        <taxon>Epsilonproteobacteria</taxon>
        <taxon>Campylobacterales</taxon>
        <taxon>Campylobacteraceae</taxon>
        <taxon>Campylobacter</taxon>
    </lineage>
</organism>
<dbReference type="InterPro" id="IPR023404">
    <property type="entry name" value="rSAM_horseshoe"/>
</dbReference>
<dbReference type="NCBIfam" id="TIGR00089">
    <property type="entry name" value="MiaB/RimO family radical SAM methylthiotransferase"/>
    <property type="match status" value="1"/>
</dbReference>
<evidence type="ECO:0000256" key="3">
    <source>
        <dbReference type="ARBA" id="ARBA00022679"/>
    </source>
</evidence>
<feature type="binding site" evidence="8">
    <location>
        <position position="45"/>
    </location>
    <ligand>
        <name>[4Fe-4S] cluster</name>
        <dbReference type="ChEBI" id="CHEBI:49883"/>
        <label>1</label>
    </ligand>
</feature>
<name>A0A2I1NAU1_9BACT</name>
<dbReference type="SFLD" id="SFLDF00274">
    <property type="entry name" value="ribosomal_protein_S12_methylth"/>
    <property type="match status" value="1"/>
</dbReference>
<comment type="similarity">
    <text evidence="8">Belongs to the methylthiotransferase family. RimO subfamily.</text>
</comment>
<evidence type="ECO:0000256" key="2">
    <source>
        <dbReference type="ARBA" id="ARBA00022490"/>
    </source>
</evidence>
<dbReference type="InterPro" id="IPR020612">
    <property type="entry name" value="Methylthiotransferase_CS"/>
</dbReference>
<reference evidence="11 12" key="1">
    <citation type="submission" date="2017-12" db="EMBL/GenBank/DDBJ databases">
        <title>Phylogenetic diversity of female urinary microbiome.</title>
        <authorList>
            <person name="Thomas-White K."/>
            <person name="Wolfe A.J."/>
        </authorList>
    </citation>
    <scope>NUCLEOTIDE SEQUENCE [LARGE SCALE GENOMIC DNA]</scope>
    <source>
        <strain evidence="11 12">UMB0112</strain>
    </source>
</reference>
<dbReference type="SFLD" id="SFLDS00029">
    <property type="entry name" value="Radical_SAM"/>
    <property type="match status" value="1"/>
</dbReference>
<comment type="caution">
    <text evidence="11">The sequence shown here is derived from an EMBL/GenBank/DDBJ whole genome shotgun (WGS) entry which is preliminary data.</text>
</comment>
<evidence type="ECO:0000313" key="11">
    <source>
        <dbReference type="EMBL" id="PKZ29503.1"/>
    </source>
</evidence>
<dbReference type="InterPro" id="IPR038135">
    <property type="entry name" value="Methylthiotransferase_N_sf"/>
</dbReference>
<accession>A0A2I1NAU1</accession>
<dbReference type="PANTHER" id="PTHR43837:SF1">
    <property type="entry name" value="RIBOSOMAL PROTEIN US12 METHYLTHIOTRANSFERASE RIMO"/>
    <property type="match status" value="1"/>
</dbReference>
<dbReference type="InterPro" id="IPR005840">
    <property type="entry name" value="Ribosomal_uS12_MeSTrfase_RimO"/>
</dbReference>
<keyword evidence="3 8" id="KW-0808">Transferase</keyword>
<dbReference type="GO" id="GO:0035599">
    <property type="term" value="F:aspartic acid methylthiotransferase activity"/>
    <property type="evidence" value="ECO:0007669"/>
    <property type="project" value="TreeGrafter"/>
</dbReference>
<keyword evidence="11" id="KW-0689">Ribosomal protein</keyword>
<evidence type="ECO:0000259" key="9">
    <source>
        <dbReference type="PROSITE" id="PS51449"/>
    </source>
</evidence>
<comment type="catalytic activity">
    <reaction evidence="8">
        <text>L-aspartate(89)-[ribosomal protein uS12]-hydrogen + (sulfur carrier)-SH + AH2 + 2 S-adenosyl-L-methionine = 3-methylsulfanyl-L-aspartate(89)-[ribosomal protein uS12]-hydrogen + (sulfur carrier)-H + 5'-deoxyadenosine + L-methionine + A + S-adenosyl-L-homocysteine + 2 H(+)</text>
        <dbReference type="Rhea" id="RHEA:37087"/>
        <dbReference type="Rhea" id="RHEA-COMP:10460"/>
        <dbReference type="Rhea" id="RHEA-COMP:10461"/>
        <dbReference type="Rhea" id="RHEA-COMP:14737"/>
        <dbReference type="Rhea" id="RHEA-COMP:14739"/>
        <dbReference type="ChEBI" id="CHEBI:13193"/>
        <dbReference type="ChEBI" id="CHEBI:15378"/>
        <dbReference type="ChEBI" id="CHEBI:17319"/>
        <dbReference type="ChEBI" id="CHEBI:17499"/>
        <dbReference type="ChEBI" id="CHEBI:29917"/>
        <dbReference type="ChEBI" id="CHEBI:29961"/>
        <dbReference type="ChEBI" id="CHEBI:57844"/>
        <dbReference type="ChEBI" id="CHEBI:57856"/>
        <dbReference type="ChEBI" id="CHEBI:59789"/>
        <dbReference type="ChEBI" id="CHEBI:64428"/>
        <dbReference type="ChEBI" id="CHEBI:73599"/>
        <dbReference type="EC" id="2.8.4.4"/>
    </reaction>
</comment>
<dbReference type="GO" id="GO:0103039">
    <property type="term" value="F:protein methylthiotransferase activity"/>
    <property type="evidence" value="ECO:0007669"/>
    <property type="project" value="UniProtKB-EC"/>
</dbReference>
<dbReference type="PROSITE" id="PS01278">
    <property type="entry name" value="MTTASE_RADICAL"/>
    <property type="match status" value="1"/>
</dbReference>
<sequence length="431" mass="49067">MPKLYLCSLGCNKNLVDSEIMLGRLQNYEVVNSPDDADVMIVNTCGFITSAKEESIKTILELANYKKENSVLVVTGCLMQRYKDELMRELPEVDIFSGVGDYDKIDEMILKKQNLFSPKTYLQKNEKRVITGSNYHAYIKISEGCNQKCSFCAIPTFKGKLKSRDLKSIIEEVKSLVKQGFYDFSFISQDSSSYLRDFGIKDGLINLINEIEKIDGVKFARILYLYPATTSVNLIQKIIDSKVFLNYFDMPLQHISQKMLKLMKRPNGNEFKLLEMMRKAPNSFLRSGFIVGHPGESQEDFDELCKFLKEFSFDRISVFAYSKEEDTASLEMEQIPSKVVTKRLNLIEKITLNSFKNSLQKEVGKTILCEINGISSEGEMFYGAKNVIWDKDIDGEILINDSEVKNLEIGKVYKCLITSIAGDKLVGEIIA</sequence>
<gene>
    <name evidence="8 11" type="primary">rimO</name>
    <name evidence="11" type="ORF">CYJ41_03870</name>
</gene>
<dbReference type="PANTHER" id="PTHR43837">
    <property type="entry name" value="RIBOSOMAL PROTEIN S12 METHYLTHIOTRANSFERASE RIMO"/>
    <property type="match status" value="1"/>
</dbReference>
<protein>
    <recommendedName>
        <fullName evidence="8">Ribosomal protein uS12 methylthiotransferase RimO</fullName>
        <shortName evidence="8">uS12 MTTase</shortName>
        <shortName evidence="8">uS12 methylthiotransferase</shortName>
        <ecNumber evidence="8">2.8.4.4</ecNumber>
    </recommendedName>
    <alternativeName>
        <fullName evidence="8">Ribosomal protein uS12 (aspartate-C(3))-methylthiotransferase</fullName>
    </alternativeName>
    <alternativeName>
        <fullName evidence="8">Ribosome maturation factor RimO</fullName>
    </alternativeName>
</protein>
<comment type="subcellular location">
    <subcellularLocation>
        <location evidence="8">Cytoplasm</location>
    </subcellularLocation>
</comment>
<keyword evidence="1 8" id="KW-0004">4Fe-4S</keyword>
<dbReference type="PROSITE" id="PS51449">
    <property type="entry name" value="MTTASE_N"/>
    <property type="match status" value="1"/>
</dbReference>
<dbReference type="NCBIfam" id="TIGR01125">
    <property type="entry name" value="30S ribosomal protein S12 methylthiotransferase RimO"/>
    <property type="match status" value="1"/>
</dbReference>
<dbReference type="Gene3D" id="3.40.50.12160">
    <property type="entry name" value="Methylthiotransferase, N-terminal domain"/>
    <property type="match status" value="1"/>
</dbReference>
<dbReference type="GO" id="GO:0051539">
    <property type="term" value="F:4 iron, 4 sulfur cluster binding"/>
    <property type="evidence" value="ECO:0007669"/>
    <property type="project" value="UniProtKB-UniRule"/>
</dbReference>
<evidence type="ECO:0000256" key="8">
    <source>
        <dbReference type="HAMAP-Rule" id="MF_01865"/>
    </source>
</evidence>
<evidence type="ECO:0000313" key="12">
    <source>
        <dbReference type="Proteomes" id="UP000234639"/>
    </source>
</evidence>
<dbReference type="InterPro" id="IPR013848">
    <property type="entry name" value="Methylthiotransferase_N"/>
</dbReference>
<comment type="cofactor">
    <cofactor evidence="8">
        <name>[4Fe-4S] cluster</name>
        <dbReference type="ChEBI" id="CHEBI:49883"/>
    </cofactor>
    <text evidence="8">Binds 2 [4Fe-4S] clusters. One cluster is coordinated with 3 cysteines and an exchangeable S-adenosyl-L-methionine.</text>
</comment>
<dbReference type="Proteomes" id="UP000234639">
    <property type="component" value="Unassembled WGS sequence"/>
</dbReference>
<evidence type="ECO:0000256" key="6">
    <source>
        <dbReference type="ARBA" id="ARBA00023004"/>
    </source>
</evidence>
<dbReference type="SFLD" id="SFLDG01082">
    <property type="entry name" value="B12-binding_domain_containing"/>
    <property type="match status" value="1"/>
</dbReference>
<proteinExistence type="inferred from homology"/>
<dbReference type="EMBL" id="PKHU01000003">
    <property type="protein sequence ID" value="PKZ29503.1"/>
    <property type="molecule type" value="Genomic_DNA"/>
</dbReference>
<evidence type="ECO:0000256" key="1">
    <source>
        <dbReference type="ARBA" id="ARBA00022485"/>
    </source>
</evidence>
<dbReference type="RefSeq" id="WP_101637074.1">
    <property type="nucleotide sequence ID" value="NZ_PKHU01000003.1"/>
</dbReference>
<dbReference type="HAMAP" id="MF_01865">
    <property type="entry name" value="MTTase_RimO"/>
    <property type="match status" value="1"/>
</dbReference>
<keyword evidence="4 8" id="KW-0949">S-adenosyl-L-methionine</keyword>
<evidence type="ECO:0000256" key="4">
    <source>
        <dbReference type="ARBA" id="ARBA00022691"/>
    </source>
</evidence>
<evidence type="ECO:0000259" key="10">
    <source>
        <dbReference type="PROSITE" id="PS51918"/>
    </source>
</evidence>
<dbReference type="AlphaFoldDB" id="A0A2I1NAU1"/>
<dbReference type="GO" id="GO:0005829">
    <property type="term" value="C:cytosol"/>
    <property type="evidence" value="ECO:0007669"/>
    <property type="project" value="TreeGrafter"/>
</dbReference>
<dbReference type="InterPro" id="IPR005839">
    <property type="entry name" value="Methylthiotransferase"/>
</dbReference>
<dbReference type="InterPro" id="IPR006638">
    <property type="entry name" value="Elp3/MiaA/NifB-like_rSAM"/>
</dbReference>
<dbReference type="GO" id="GO:0046872">
    <property type="term" value="F:metal ion binding"/>
    <property type="evidence" value="ECO:0007669"/>
    <property type="project" value="UniProtKB-KW"/>
</dbReference>
<keyword evidence="5 8" id="KW-0479">Metal-binding</keyword>
<dbReference type="EC" id="2.8.4.4" evidence="8"/>
<dbReference type="SMART" id="SM00729">
    <property type="entry name" value="Elp3"/>
    <property type="match status" value="1"/>
</dbReference>
<dbReference type="Pfam" id="PF00919">
    <property type="entry name" value="UPF0004"/>
    <property type="match status" value="1"/>
</dbReference>
<dbReference type="Gene3D" id="3.80.30.20">
    <property type="entry name" value="tm_1862 like domain"/>
    <property type="match status" value="1"/>
</dbReference>
<dbReference type="SFLD" id="SFLDG01061">
    <property type="entry name" value="methylthiotransferase"/>
    <property type="match status" value="1"/>
</dbReference>
<dbReference type="Pfam" id="PF04055">
    <property type="entry name" value="Radical_SAM"/>
    <property type="match status" value="1"/>
</dbReference>
<feature type="binding site" evidence="8">
    <location>
        <position position="11"/>
    </location>
    <ligand>
        <name>[4Fe-4S] cluster</name>
        <dbReference type="ChEBI" id="CHEBI:49883"/>
        <label>1</label>
    </ligand>
</feature>
<dbReference type="PROSITE" id="PS51918">
    <property type="entry name" value="RADICAL_SAM"/>
    <property type="match status" value="1"/>
</dbReference>
<dbReference type="GO" id="GO:0006400">
    <property type="term" value="P:tRNA modification"/>
    <property type="evidence" value="ECO:0007669"/>
    <property type="project" value="InterPro"/>
</dbReference>
<dbReference type="GO" id="GO:0005840">
    <property type="term" value="C:ribosome"/>
    <property type="evidence" value="ECO:0007669"/>
    <property type="project" value="UniProtKB-KW"/>
</dbReference>
<keyword evidence="6 8" id="KW-0408">Iron</keyword>
<feature type="binding site" evidence="8">
    <location>
        <position position="145"/>
    </location>
    <ligand>
        <name>[4Fe-4S] cluster</name>
        <dbReference type="ChEBI" id="CHEBI:49883"/>
        <label>2</label>
        <note>4Fe-4S-S-AdoMet</note>
    </ligand>
</feature>
<feature type="binding site" evidence="8">
    <location>
        <position position="77"/>
    </location>
    <ligand>
        <name>[4Fe-4S] cluster</name>
        <dbReference type="ChEBI" id="CHEBI:49883"/>
        <label>1</label>
    </ligand>
</feature>
<keyword evidence="7 8" id="KW-0411">Iron-sulfur</keyword>
<feature type="domain" description="MTTase N-terminal" evidence="9">
    <location>
        <begin position="2"/>
        <end position="114"/>
    </location>
</feature>
<feature type="binding site" evidence="8">
    <location>
        <position position="152"/>
    </location>
    <ligand>
        <name>[4Fe-4S] cluster</name>
        <dbReference type="ChEBI" id="CHEBI:49883"/>
        <label>2</label>
        <note>4Fe-4S-S-AdoMet</note>
    </ligand>
</feature>
<dbReference type="InterPro" id="IPR007197">
    <property type="entry name" value="rSAM"/>
</dbReference>